<dbReference type="EMBL" id="BDDD01000524">
    <property type="protein sequence ID" value="GAV67155.1"/>
    <property type="molecule type" value="Genomic_DNA"/>
</dbReference>
<name>A0A1Q3BGT8_CEPFO</name>
<dbReference type="OrthoDB" id="1921902at2759"/>
<dbReference type="AlphaFoldDB" id="A0A1Q3BGT8"/>
<feature type="compositionally biased region" description="Low complexity" evidence="1">
    <location>
        <begin position="77"/>
        <end position="87"/>
    </location>
</feature>
<dbReference type="PANTHER" id="PTHR36022:SF1">
    <property type="entry name" value="GPI-ANCHORED ADHESIN-LIKE PROTEIN"/>
    <property type="match status" value="1"/>
</dbReference>
<feature type="region of interest" description="Disordered" evidence="1">
    <location>
        <begin position="113"/>
        <end position="145"/>
    </location>
</feature>
<protein>
    <submittedName>
        <fullName evidence="2">Uncharacterized protein</fullName>
    </submittedName>
</protein>
<feature type="region of interest" description="Disordered" evidence="1">
    <location>
        <begin position="35"/>
        <end position="87"/>
    </location>
</feature>
<sequence length="716" mass="78370">MIFKALHSFSNHCPSKYQNSLSNLSFLQLSHVLNMEPPPSSSKSHNKHKSIPTPANSNEQQRKKQNPRNPLKDFKCNINSSSSNASTSISIEAPKGCLRLILSHTSFSSRTHINKPVKTLSKTKTTPKSAPIASKRTVFDNPISQKPLKVKKNAPCLYQWQSGKKPSSKSNKDSVLDSSGSPVNRFPSGSQDLQQDQLLCAISVANDKCNDDANLTPVSKVATASGLVCRVNDDDEDGKSNTTGKSNTKTPPVQPSVSPEIQCGSTLLSTKTATTTTTTPACYGAGYVLSGVSDKRKCRPRGILTVGGDNNDLLAFGKAKDFNIIDNDDDDDDDDDDDHIDKGAVNNSSSVSMVPLPSEASVHWLLSPCNEEDEDQKENSENGSFPFRRLEHSSSLTSSNHGFSLGLCKSNNDSRSTATDNNRRQSTSLFSPSELTEFREFWGSLNDNVVLPSSPHVTTPSGEAADLEEGRKYRYDLGGDSTPFSADLLGSGNVMCTPQSDSGSDRCVGLSCLIAEEDHKKHHLDSPLNLVFEDLQLESLSPKRHVSIWDPTNSSFQFDCFTTPSTSVDLCRLQKILDDRTSWFSDSTSENVPESHMRISWREGLMSRIFEMDEFDSCRCLSDEDEDVNGSCDEKLRFCQSPELNINAEKDNYLTNGCGSEEFLDNEPIVDGNSKDRHPPLIACSCAESISTDGGGLIASGDSDWSLCYKNELFQV</sequence>
<dbReference type="FunCoup" id="A0A1Q3BGT8">
    <property type="interactions" value="711"/>
</dbReference>
<feature type="region of interest" description="Disordered" evidence="1">
    <location>
        <begin position="231"/>
        <end position="260"/>
    </location>
</feature>
<organism evidence="2 3">
    <name type="scientific">Cephalotus follicularis</name>
    <name type="common">Albany pitcher plant</name>
    <dbReference type="NCBI Taxonomy" id="3775"/>
    <lineage>
        <taxon>Eukaryota</taxon>
        <taxon>Viridiplantae</taxon>
        <taxon>Streptophyta</taxon>
        <taxon>Embryophyta</taxon>
        <taxon>Tracheophyta</taxon>
        <taxon>Spermatophyta</taxon>
        <taxon>Magnoliopsida</taxon>
        <taxon>eudicotyledons</taxon>
        <taxon>Gunneridae</taxon>
        <taxon>Pentapetalae</taxon>
        <taxon>rosids</taxon>
        <taxon>fabids</taxon>
        <taxon>Oxalidales</taxon>
        <taxon>Cephalotaceae</taxon>
        <taxon>Cephalotus</taxon>
    </lineage>
</organism>
<evidence type="ECO:0000313" key="3">
    <source>
        <dbReference type="Proteomes" id="UP000187406"/>
    </source>
</evidence>
<reference evidence="3" key="1">
    <citation type="submission" date="2016-04" db="EMBL/GenBank/DDBJ databases">
        <title>Cephalotus genome sequencing.</title>
        <authorList>
            <person name="Fukushima K."/>
            <person name="Hasebe M."/>
            <person name="Fang X."/>
        </authorList>
    </citation>
    <scope>NUCLEOTIDE SEQUENCE [LARGE SCALE GENOMIC DNA]</scope>
    <source>
        <strain evidence="3">cv. St1</strain>
    </source>
</reference>
<dbReference type="InParanoid" id="A0A1Q3BGT8"/>
<feature type="compositionally biased region" description="Acidic residues" evidence="1">
    <location>
        <begin position="326"/>
        <end position="338"/>
    </location>
</feature>
<evidence type="ECO:0000313" key="2">
    <source>
        <dbReference type="EMBL" id="GAV67155.1"/>
    </source>
</evidence>
<evidence type="ECO:0000256" key="1">
    <source>
        <dbReference type="SAM" id="MobiDB-lite"/>
    </source>
</evidence>
<keyword evidence="3" id="KW-1185">Reference proteome</keyword>
<feature type="compositionally biased region" description="Low complexity" evidence="1">
    <location>
        <begin position="240"/>
        <end position="251"/>
    </location>
</feature>
<comment type="caution">
    <text evidence="2">The sequence shown here is derived from an EMBL/GenBank/DDBJ whole genome shotgun (WGS) entry which is preliminary data.</text>
</comment>
<feature type="region of interest" description="Disordered" evidence="1">
    <location>
        <begin position="324"/>
        <end position="353"/>
    </location>
</feature>
<feature type="compositionally biased region" description="Polar residues" evidence="1">
    <location>
        <begin position="176"/>
        <end position="190"/>
    </location>
</feature>
<dbReference type="STRING" id="3775.A0A1Q3BGT8"/>
<dbReference type="PANTHER" id="PTHR36022">
    <property type="entry name" value="GPI-ANCHORED ADHESIN-LIKE PROTEIN"/>
    <property type="match status" value="1"/>
</dbReference>
<dbReference type="Proteomes" id="UP000187406">
    <property type="component" value="Unassembled WGS sequence"/>
</dbReference>
<gene>
    <name evidence="2" type="ORF">CFOL_v3_10664</name>
</gene>
<feature type="compositionally biased region" description="Polar residues" evidence="1">
    <location>
        <begin position="159"/>
        <end position="169"/>
    </location>
</feature>
<accession>A0A1Q3BGT8</accession>
<feature type="region of interest" description="Disordered" evidence="1">
    <location>
        <begin position="159"/>
        <end position="190"/>
    </location>
</feature>
<feature type="compositionally biased region" description="Low complexity" evidence="1">
    <location>
        <begin position="116"/>
        <end position="129"/>
    </location>
</feature>
<proteinExistence type="predicted"/>